<proteinExistence type="predicted"/>
<comment type="caution">
    <text evidence="1">The sequence shown here is derived from an EMBL/GenBank/DDBJ whole genome shotgun (WGS) entry which is preliminary data.</text>
</comment>
<name>A0AAV4SJ90_9ARAC</name>
<sequence>MSLMGQSAKPSLRSFCHKCPRRKRKICDVTILLSTPSYQHCLFLEAVKFSAVNCGSLTGFSSAATLDLASCP</sequence>
<evidence type="ECO:0000313" key="1">
    <source>
        <dbReference type="EMBL" id="GIY34155.1"/>
    </source>
</evidence>
<dbReference type="AlphaFoldDB" id="A0AAV4SJ90"/>
<keyword evidence="2" id="KW-1185">Reference proteome</keyword>
<evidence type="ECO:0000313" key="2">
    <source>
        <dbReference type="Proteomes" id="UP001054837"/>
    </source>
</evidence>
<accession>A0AAV4SJ90</accession>
<reference evidence="1 2" key="1">
    <citation type="submission" date="2021-06" db="EMBL/GenBank/DDBJ databases">
        <title>Caerostris darwini draft genome.</title>
        <authorList>
            <person name="Kono N."/>
            <person name="Arakawa K."/>
        </authorList>
    </citation>
    <scope>NUCLEOTIDE SEQUENCE [LARGE SCALE GENOMIC DNA]</scope>
</reference>
<dbReference type="EMBL" id="BPLQ01008034">
    <property type="protein sequence ID" value="GIY34155.1"/>
    <property type="molecule type" value="Genomic_DNA"/>
</dbReference>
<protein>
    <submittedName>
        <fullName evidence="1">Uncharacterized protein</fullName>
    </submittedName>
</protein>
<organism evidence="1 2">
    <name type="scientific">Caerostris darwini</name>
    <dbReference type="NCBI Taxonomy" id="1538125"/>
    <lineage>
        <taxon>Eukaryota</taxon>
        <taxon>Metazoa</taxon>
        <taxon>Ecdysozoa</taxon>
        <taxon>Arthropoda</taxon>
        <taxon>Chelicerata</taxon>
        <taxon>Arachnida</taxon>
        <taxon>Araneae</taxon>
        <taxon>Araneomorphae</taxon>
        <taxon>Entelegynae</taxon>
        <taxon>Araneoidea</taxon>
        <taxon>Araneidae</taxon>
        <taxon>Caerostris</taxon>
    </lineage>
</organism>
<gene>
    <name evidence="1" type="ORF">CDAR_556401</name>
</gene>
<dbReference type="Proteomes" id="UP001054837">
    <property type="component" value="Unassembled WGS sequence"/>
</dbReference>